<dbReference type="SMART" id="SM00880">
    <property type="entry name" value="CHAD"/>
    <property type="match status" value="1"/>
</dbReference>
<dbReference type="Pfam" id="PF05235">
    <property type="entry name" value="CHAD"/>
    <property type="match status" value="1"/>
</dbReference>
<evidence type="ECO:0000313" key="3">
    <source>
        <dbReference type="Proteomes" id="UP000479043"/>
    </source>
</evidence>
<keyword evidence="3" id="KW-1185">Reference proteome</keyword>
<name>A0A6L8LWE0_9RHOB</name>
<accession>A0A6L8LWE0</accession>
<dbReference type="Proteomes" id="UP000479043">
    <property type="component" value="Unassembled WGS sequence"/>
</dbReference>
<dbReference type="AlphaFoldDB" id="A0A6L8LWE0"/>
<evidence type="ECO:0000313" key="2">
    <source>
        <dbReference type="EMBL" id="MYM57479.1"/>
    </source>
</evidence>
<comment type="caution">
    <text evidence="2">The sequence shown here is derived from an EMBL/GenBank/DDBJ whole genome shotgun (WGS) entry which is preliminary data.</text>
</comment>
<evidence type="ECO:0000259" key="1">
    <source>
        <dbReference type="PROSITE" id="PS51708"/>
    </source>
</evidence>
<feature type="domain" description="CHAD" evidence="1">
    <location>
        <begin position="9"/>
        <end position="261"/>
    </location>
</feature>
<reference evidence="2 3" key="1">
    <citation type="submission" date="2020-01" db="EMBL/GenBank/DDBJ databases">
        <authorList>
            <person name="Chen S."/>
        </authorList>
    </citation>
    <scope>NUCLEOTIDE SEQUENCE [LARGE SCALE GENOMIC DNA]</scope>
    <source>
        <strain evidence="2 3">GS-10</strain>
    </source>
</reference>
<proteinExistence type="predicted"/>
<dbReference type="PANTHER" id="PTHR39339:SF1">
    <property type="entry name" value="CHAD DOMAIN-CONTAINING PROTEIN"/>
    <property type="match status" value="1"/>
</dbReference>
<gene>
    <name evidence="2" type="ORF">GR167_19335</name>
</gene>
<dbReference type="EMBL" id="WWEN01000011">
    <property type="protein sequence ID" value="MYM57479.1"/>
    <property type="molecule type" value="Genomic_DNA"/>
</dbReference>
<dbReference type="PROSITE" id="PS51708">
    <property type="entry name" value="CHAD"/>
    <property type="match status" value="1"/>
</dbReference>
<protein>
    <submittedName>
        <fullName evidence="2">CHAD domain-containing protein</fullName>
    </submittedName>
</protein>
<dbReference type="InterPro" id="IPR007899">
    <property type="entry name" value="CHAD_dom"/>
</dbReference>
<organism evidence="2 3">
    <name type="scientific">Thalassovita mangrovi</name>
    <dbReference type="NCBI Taxonomy" id="2692236"/>
    <lineage>
        <taxon>Bacteria</taxon>
        <taxon>Pseudomonadati</taxon>
        <taxon>Pseudomonadota</taxon>
        <taxon>Alphaproteobacteria</taxon>
        <taxon>Rhodobacterales</taxon>
        <taxon>Roseobacteraceae</taxon>
        <taxon>Thalassovita</taxon>
    </lineage>
</organism>
<dbReference type="InterPro" id="IPR038186">
    <property type="entry name" value="CHAD_dom_sf"/>
</dbReference>
<dbReference type="RefSeq" id="WP_160975381.1">
    <property type="nucleotide sequence ID" value="NZ_WWEN01000011.1"/>
</dbReference>
<dbReference type="Gene3D" id="1.40.20.10">
    <property type="entry name" value="CHAD domain"/>
    <property type="match status" value="1"/>
</dbReference>
<sequence length="270" mass="30390">MTYRILRTDKSLQSALRRIALEQIDAGLAEIADPGMDRKALVHNLRKRCKKLRGLIWLVHDGMAEAKAEDHAIRDLARLLAGHRDAAVLSDTHASLGGGAAQASQDALPEGVEDGFHALRTRAAHWKLRGKDTAILAAGLTHVAGRMNAACKQALKDPSPANLHEWRKWAKYHWYHARLMQAAWPHPIRARRAEAQALAEALGDHHDLAVYRDRLHGQSATDRDALDARAARRQKKLERRAFDLGRRFLADSPEDLARRWVAWWKISREG</sequence>
<dbReference type="PANTHER" id="PTHR39339">
    <property type="entry name" value="SLR1444 PROTEIN"/>
    <property type="match status" value="1"/>
</dbReference>